<feature type="domain" description="Rad50/SbcC-type AAA" evidence="2">
    <location>
        <begin position="478"/>
        <end position="724"/>
    </location>
</feature>
<dbReference type="EMBL" id="MN740761">
    <property type="protein sequence ID" value="QHS81904.1"/>
    <property type="molecule type" value="Genomic_DNA"/>
</dbReference>
<accession>A0A6C0AQ68</accession>
<dbReference type="InterPro" id="IPR029052">
    <property type="entry name" value="Metallo-depent_PP-like"/>
</dbReference>
<dbReference type="PANTHER" id="PTHR32114:SF2">
    <property type="entry name" value="ABC TRANSPORTER ABCH.3"/>
    <property type="match status" value="1"/>
</dbReference>
<dbReference type="PANTHER" id="PTHR32114">
    <property type="entry name" value="ABC TRANSPORTER ABCH.3"/>
    <property type="match status" value="1"/>
</dbReference>
<dbReference type="InterPro" id="IPR027417">
    <property type="entry name" value="P-loop_NTPase"/>
</dbReference>
<evidence type="ECO:0008006" key="4">
    <source>
        <dbReference type="Google" id="ProtNLM"/>
    </source>
</evidence>
<dbReference type="SUPFAM" id="SSF52540">
    <property type="entry name" value="P-loop containing nucleoside triphosphate hydrolases"/>
    <property type="match status" value="1"/>
</dbReference>
<dbReference type="GO" id="GO:0006302">
    <property type="term" value="P:double-strand break repair"/>
    <property type="evidence" value="ECO:0007669"/>
    <property type="project" value="InterPro"/>
</dbReference>
<evidence type="ECO:0000259" key="1">
    <source>
        <dbReference type="Pfam" id="PF00149"/>
    </source>
</evidence>
<dbReference type="GO" id="GO:0016887">
    <property type="term" value="F:ATP hydrolysis activity"/>
    <property type="evidence" value="ECO:0007669"/>
    <property type="project" value="InterPro"/>
</dbReference>
<sequence length="1358" mass="151777">MTIKSIYHLSDIHIRAGNSERSREHEYLSVFENLFQTLSTINPNESVIVLTGDLFHNKHRLEPHGMRLAIKLFKGLSQIARTYVIRGNHDYRQDAPDELDLISAFNEWDIPNLFYMDDTGTFEVDNIGFGLVAIQDTLLRNSTSGITDELPEFPEPEFSETVTHKVALFHGSVIQAKLQNGMSVERDGYPLEWFNGYDLILLGDIHLQQVNRASRIGLSGTSGSVATELTSYTCKKGTWAYPGSLLQQDFGEALLGHGLLHWDLENNKVTEHHIHNPYGYVTVRIVDEKLEVLMRKDGKGVFVGSEVVGSTWFPSKLYVRVAGGSVGGIIALQDAVRMLQDLGKEVLGISELNPLGPAVTGSAEEVKVVEDVDMMELNSPAMWEQFITDNCKDGVVQESDQWKNWFQRPEEILIPSEGLDGSLIGAVRERNEKLLKCVEGFNEALENHVRDSGIFGKVSLKYLSWNWLFNYGAGNHYNFGEADGKLVVLNAKNGCGKSNFFEVLCVALFGEGFPSRFNKNFSAAILNDKTPTGSSPGSLLVFDLNGKEYCIERTFHARTKKGMENLIQCDKIEVREVESGLVVCQKKVAVDNWLASHIGTLNTFLSSCMLTQDGDCNFFSLEKVAQKRLIDDVFSLKAVQSLQMMLEEGKRAYKGVLKDIGLWLAAKKGSDEEVGDDLKEELEQVTNRLLVIREEGFRVRESWSAYASKVFTERTEESYRKELEELGSGGVGGDRGRLEALITERTFLKKHIADLKRGLQGRVASKVGKVVKPKVLYADVMSRLERFQKEEKALQRSWINRIEDEEVVDCAIVSQAEYEAIVAEKRGLLEGWRRRGITAATVGGGGDLEQISTDLADAESRQMLVLGDKPNMPVKGLIGVGLGGLESELAGIGSVDDSKIGVLESVLVAYPGHMDRWTRIGAEIKDLKQQIKEYAAYPFNDKCEACKAQPWKKREQEDRSRLARLQEDRKHLQAVLADLAETYGDVEDVRGGLKDLKDAVKRRGELEVAIVYCRWSEESSGIAGEVKRLRALKEQAILGELVTRFKQEQAVWDEKEVAGRLGWAKGVKAGLARAVEEADAWAAWTDYQEREDLATSDKRLLVLEAEIGELEAGKRREELAGVLAAFPGFRRDLELRQEELDLRGKQSELMARVAASAAVNGIAEVAAAKKKIEVRQVLIEVVCEAFKTYRQWLYREKLRPMIEGAVNELLVGICDGRPLFLEAEWLNTIDTFAWFLRDGTSRPIIEKASGFQRFIVGMAMRIAMSRLGICKVVYEQLFIDEGFTACDGPNLEKTPAFLRGLLGSYKSVMLATHLEELKSCGDEQVVIRRPELSGIALICAGNLRQVSTVPSKRVKRSV</sequence>
<dbReference type="SUPFAM" id="SSF56300">
    <property type="entry name" value="Metallo-dependent phosphatases"/>
    <property type="match status" value="1"/>
</dbReference>
<protein>
    <recommendedName>
        <fullName evidence="4">Calcineurin-like phosphoesterase domain-containing protein</fullName>
    </recommendedName>
</protein>
<feature type="domain" description="Calcineurin-like phosphoesterase" evidence="1">
    <location>
        <begin position="5"/>
        <end position="206"/>
    </location>
</feature>
<proteinExistence type="predicted"/>
<organism evidence="3">
    <name type="scientific">viral metagenome</name>
    <dbReference type="NCBI Taxonomy" id="1070528"/>
    <lineage>
        <taxon>unclassified sequences</taxon>
        <taxon>metagenomes</taxon>
        <taxon>organismal metagenomes</taxon>
    </lineage>
</organism>
<name>A0A6C0AQ68_9ZZZZ</name>
<reference evidence="3" key="1">
    <citation type="journal article" date="2020" name="Nature">
        <title>Giant virus diversity and host interactions through global metagenomics.</title>
        <authorList>
            <person name="Schulz F."/>
            <person name="Roux S."/>
            <person name="Paez-Espino D."/>
            <person name="Jungbluth S."/>
            <person name="Walsh D.A."/>
            <person name="Denef V.J."/>
            <person name="McMahon K.D."/>
            <person name="Konstantinidis K.T."/>
            <person name="Eloe-Fadrosh E.A."/>
            <person name="Kyrpides N.C."/>
            <person name="Woyke T."/>
        </authorList>
    </citation>
    <scope>NUCLEOTIDE SEQUENCE</scope>
    <source>
        <strain evidence="3">GVMAG-S-1101164-72</strain>
    </source>
</reference>
<dbReference type="Gene3D" id="3.40.50.300">
    <property type="entry name" value="P-loop containing nucleotide triphosphate hydrolases"/>
    <property type="match status" value="2"/>
</dbReference>
<evidence type="ECO:0000313" key="3">
    <source>
        <dbReference type="EMBL" id="QHS81904.1"/>
    </source>
</evidence>
<dbReference type="Gene3D" id="3.60.21.10">
    <property type="match status" value="1"/>
</dbReference>
<dbReference type="Pfam" id="PF00149">
    <property type="entry name" value="Metallophos"/>
    <property type="match status" value="1"/>
</dbReference>
<dbReference type="Pfam" id="PF13476">
    <property type="entry name" value="AAA_23"/>
    <property type="match status" value="1"/>
</dbReference>
<dbReference type="InterPro" id="IPR038729">
    <property type="entry name" value="Rad50/SbcC_AAA"/>
</dbReference>
<dbReference type="InterPro" id="IPR004843">
    <property type="entry name" value="Calcineurin-like_PHP"/>
</dbReference>
<evidence type="ECO:0000259" key="2">
    <source>
        <dbReference type="Pfam" id="PF13476"/>
    </source>
</evidence>